<evidence type="ECO:0000256" key="13">
    <source>
        <dbReference type="PIRSR" id="PIRSR602401-1"/>
    </source>
</evidence>
<dbReference type="PANTHER" id="PTHR24292:SF100">
    <property type="entry name" value="CYTOCHROME P450 6A16, ISOFORM B-RELATED"/>
    <property type="match status" value="1"/>
</dbReference>
<evidence type="ECO:0000256" key="10">
    <source>
        <dbReference type="ARBA" id="ARBA00023004"/>
    </source>
</evidence>
<dbReference type="PRINTS" id="PR00463">
    <property type="entry name" value="EP450I"/>
</dbReference>
<dbReference type="PRINTS" id="PR00385">
    <property type="entry name" value="P450"/>
</dbReference>
<comment type="subcellular location">
    <subcellularLocation>
        <location evidence="3">Endoplasmic reticulum membrane</location>
        <topology evidence="3">Peripheral membrane protein</topology>
    </subcellularLocation>
    <subcellularLocation>
        <location evidence="2">Microsome membrane</location>
        <topology evidence="2">Peripheral membrane protein</topology>
    </subcellularLocation>
</comment>
<dbReference type="GO" id="GO:0004497">
    <property type="term" value="F:monooxygenase activity"/>
    <property type="evidence" value="ECO:0007669"/>
    <property type="project" value="UniProtKB-KW"/>
</dbReference>
<dbReference type="InterPro" id="IPR036396">
    <property type="entry name" value="Cyt_P450_sf"/>
</dbReference>
<keyword evidence="16" id="KW-1185">Reference proteome</keyword>
<evidence type="ECO:0000256" key="7">
    <source>
        <dbReference type="ARBA" id="ARBA00022824"/>
    </source>
</evidence>
<evidence type="ECO:0008006" key="17">
    <source>
        <dbReference type="Google" id="ProtNLM"/>
    </source>
</evidence>
<evidence type="ECO:0000256" key="9">
    <source>
        <dbReference type="ARBA" id="ARBA00023002"/>
    </source>
</evidence>
<gene>
    <name evidence="15" type="ORF">ABEB36_005760</name>
</gene>
<dbReference type="CDD" id="cd11056">
    <property type="entry name" value="CYP6-like"/>
    <property type="match status" value="1"/>
</dbReference>
<dbReference type="InterPro" id="IPR001128">
    <property type="entry name" value="Cyt_P450"/>
</dbReference>
<reference evidence="15 16" key="1">
    <citation type="submission" date="2024-05" db="EMBL/GenBank/DDBJ databases">
        <title>Genetic variation in Jamaican populations of the coffee berry borer (Hypothenemus hampei).</title>
        <authorList>
            <person name="Errbii M."/>
            <person name="Myrie A."/>
        </authorList>
    </citation>
    <scope>NUCLEOTIDE SEQUENCE [LARGE SCALE GENOMIC DNA]</scope>
    <source>
        <strain evidence="15">JA-Hopewell-2020-01-JO</strain>
        <tissue evidence="15">Whole body</tissue>
    </source>
</reference>
<keyword evidence="8" id="KW-0492">Microsome</keyword>
<keyword evidence="7" id="KW-0256">Endoplasmic reticulum</keyword>
<evidence type="ECO:0000313" key="16">
    <source>
        <dbReference type="Proteomes" id="UP001566132"/>
    </source>
</evidence>
<dbReference type="PANTHER" id="PTHR24292">
    <property type="entry name" value="CYTOCHROME P450"/>
    <property type="match status" value="1"/>
</dbReference>
<keyword evidence="5 13" id="KW-0349">Heme</keyword>
<comment type="similarity">
    <text evidence="4 14">Belongs to the cytochrome P450 family.</text>
</comment>
<comment type="caution">
    <text evidence="15">The sequence shown here is derived from an EMBL/GenBank/DDBJ whole genome shotgun (WGS) entry which is preliminary data.</text>
</comment>
<dbReference type="InterPro" id="IPR017972">
    <property type="entry name" value="Cyt_P450_CS"/>
</dbReference>
<comment type="cofactor">
    <cofactor evidence="1 13">
        <name>heme</name>
        <dbReference type="ChEBI" id="CHEBI:30413"/>
    </cofactor>
</comment>
<proteinExistence type="inferred from homology"/>
<evidence type="ECO:0000256" key="11">
    <source>
        <dbReference type="ARBA" id="ARBA00023033"/>
    </source>
</evidence>
<dbReference type="InterPro" id="IPR002401">
    <property type="entry name" value="Cyt_P450_E_grp-I"/>
</dbReference>
<dbReference type="PROSITE" id="PS00086">
    <property type="entry name" value="CYTOCHROME_P450"/>
    <property type="match status" value="1"/>
</dbReference>
<dbReference type="AlphaFoldDB" id="A0ABD1EZC4"/>
<protein>
    <recommendedName>
        <fullName evidence="17">Cytochrome P450</fullName>
    </recommendedName>
</protein>
<evidence type="ECO:0000256" key="1">
    <source>
        <dbReference type="ARBA" id="ARBA00001971"/>
    </source>
</evidence>
<dbReference type="GO" id="GO:0046872">
    <property type="term" value="F:metal ion binding"/>
    <property type="evidence" value="ECO:0007669"/>
    <property type="project" value="UniProtKB-KW"/>
</dbReference>
<dbReference type="Pfam" id="PF00067">
    <property type="entry name" value="p450"/>
    <property type="match status" value="1"/>
</dbReference>
<sequence length="509" mass="58564">MLVSLLIIAVILFVVYVKWRQTYWQRKGVTSIPSMFLLGSSPEIILKKVSIGKAFRMRYEEMTKIDRLHAGGYFFWDPVYVPLDPGLIKQMLTKDFHYFMGHGQYYHPKDHLTMNLFNLEGEPWKAMRTKLSPTFTSGKMKLMFNTLLEKALLLQKLIDGYSDKQEAFLIKDLSERYTTDVIGSVAFGIDCNSIEDPVSDFRKYGEKSFQITFRKILLMGIFPWNLLGNLGFKVIDIDVTKFFDSIVKETVRYRESNNIYRKDFMQLLLALKNQGSVDGKPNDEISQKNEKTTVLTDDEIVAQCFEFFLAGFETSSTTMTFALLELALNPDVQDKLREEIVSTIDKADGKITYNDVMTMPYLDKVVNETLRKYPPLSFLSRTCSKTYKVPNTDVVIDKGTRVNIPIWGIHMDPNYYPNPELFDPERFTEENIATRPDFTFLPFGEGPRQCIGLRFGLMQTKTGLVTLLKNFEFSVDNKTSIPIQMAGENIVLHVKGDVWLKATKVVNNN</sequence>
<dbReference type="GO" id="GO:0005789">
    <property type="term" value="C:endoplasmic reticulum membrane"/>
    <property type="evidence" value="ECO:0007669"/>
    <property type="project" value="UniProtKB-SubCell"/>
</dbReference>
<name>A0ABD1EZC4_HYPHA</name>
<dbReference type="Proteomes" id="UP001566132">
    <property type="component" value="Unassembled WGS sequence"/>
</dbReference>
<dbReference type="Gene3D" id="1.10.630.10">
    <property type="entry name" value="Cytochrome P450"/>
    <property type="match status" value="1"/>
</dbReference>
<evidence type="ECO:0000256" key="4">
    <source>
        <dbReference type="ARBA" id="ARBA00010617"/>
    </source>
</evidence>
<keyword evidence="11 14" id="KW-0503">Monooxygenase</keyword>
<evidence type="ECO:0000256" key="12">
    <source>
        <dbReference type="ARBA" id="ARBA00023136"/>
    </source>
</evidence>
<organism evidence="15 16">
    <name type="scientific">Hypothenemus hampei</name>
    <name type="common">Coffee berry borer</name>
    <dbReference type="NCBI Taxonomy" id="57062"/>
    <lineage>
        <taxon>Eukaryota</taxon>
        <taxon>Metazoa</taxon>
        <taxon>Ecdysozoa</taxon>
        <taxon>Arthropoda</taxon>
        <taxon>Hexapoda</taxon>
        <taxon>Insecta</taxon>
        <taxon>Pterygota</taxon>
        <taxon>Neoptera</taxon>
        <taxon>Endopterygota</taxon>
        <taxon>Coleoptera</taxon>
        <taxon>Polyphaga</taxon>
        <taxon>Cucujiformia</taxon>
        <taxon>Curculionidae</taxon>
        <taxon>Scolytinae</taxon>
        <taxon>Hypothenemus</taxon>
    </lineage>
</organism>
<keyword evidence="9 14" id="KW-0560">Oxidoreductase</keyword>
<feature type="binding site" description="axial binding residue" evidence="13">
    <location>
        <position position="450"/>
    </location>
    <ligand>
        <name>heme</name>
        <dbReference type="ChEBI" id="CHEBI:30413"/>
    </ligand>
    <ligandPart>
        <name>Fe</name>
        <dbReference type="ChEBI" id="CHEBI:18248"/>
    </ligandPart>
</feature>
<dbReference type="InterPro" id="IPR050476">
    <property type="entry name" value="Insect_CytP450_Detox"/>
</dbReference>
<keyword evidence="6 13" id="KW-0479">Metal-binding</keyword>
<evidence type="ECO:0000313" key="15">
    <source>
        <dbReference type="EMBL" id="KAL1506387.1"/>
    </source>
</evidence>
<evidence type="ECO:0000256" key="3">
    <source>
        <dbReference type="ARBA" id="ARBA00004406"/>
    </source>
</evidence>
<accession>A0ABD1EZC4</accession>
<keyword evidence="10 13" id="KW-0408">Iron</keyword>
<evidence type="ECO:0000256" key="8">
    <source>
        <dbReference type="ARBA" id="ARBA00022848"/>
    </source>
</evidence>
<evidence type="ECO:0000256" key="14">
    <source>
        <dbReference type="RuleBase" id="RU000461"/>
    </source>
</evidence>
<evidence type="ECO:0000256" key="5">
    <source>
        <dbReference type="ARBA" id="ARBA00022617"/>
    </source>
</evidence>
<dbReference type="EMBL" id="JBDJPC010000004">
    <property type="protein sequence ID" value="KAL1506387.1"/>
    <property type="molecule type" value="Genomic_DNA"/>
</dbReference>
<dbReference type="SUPFAM" id="SSF48264">
    <property type="entry name" value="Cytochrome P450"/>
    <property type="match status" value="1"/>
</dbReference>
<evidence type="ECO:0000256" key="2">
    <source>
        <dbReference type="ARBA" id="ARBA00004174"/>
    </source>
</evidence>
<evidence type="ECO:0000256" key="6">
    <source>
        <dbReference type="ARBA" id="ARBA00022723"/>
    </source>
</evidence>
<keyword evidence="12" id="KW-0472">Membrane</keyword>
<dbReference type="FunFam" id="1.10.630.10:FF:000042">
    <property type="entry name" value="Cytochrome P450"/>
    <property type="match status" value="1"/>
</dbReference>